<dbReference type="EMBL" id="JAPFPW010000018">
    <property type="protein sequence ID" value="MCW7754915.1"/>
    <property type="molecule type" value="Genomic_DNA"/>
</dbReference>
<evidence type="ECO:0000313" key="2">
    <source>
        <dbReference type="Proteomes" id="UP001209681"/>
    </source>
</evidence>
<gene>
    <name evidence="1" type="ORF">OOT00_13060</name>
</gene>
<dbReference type="RefSeq" id="WP_265425829.1">
    <property type="nucleotide sequence ID" value="NZ_JAPFPW010000018.1"/>
</dbReference>
<name>A0ABT3NBS4_9BACT</name>
<proteinExistence type="predicted"/>
<organism evidence="1 2">
    <name type="scientific">Desulfobotulus pelophilus</name>
    <dbReference type="NCBI Taxonomy" id="2823377"/>
    <lineage>
        <taxon>Bacteria</taxon>
        <taxon>Pseudomonadati</taxon>
        <taxon>Thermodesulfobacteriota</taxon>
        <taxon>Desulfobacteria</taxon>
        <taxon>Desulfobacterales</taxon>
        <taxon>Desulfobacteraceae</taxon>
        <taxon>Desulfobotulus</taxon>
    </lineage>
</organism>
<dbReference type="Proteomes" id="UP001209681">
    <property type="component" value="Unassembled WGS sequence"/>
</dbReference>
<comment type="caution">
    <text evidence="1">The sequence shown here is derived from an EMBL/GenBank/DDBJ whole genome shotgun (WGS) entry which is preliminary data.</text>
</comment>
<keyword evidence="2" id="KW-1185">Reference proteome</keyword>
<protein>
    <submittedName>
        <fullName evidence="1">Uncharacterized protein</fullName>
    </submittedName>
</protein>
<evidence type="ECO:0000313" key="1">
    <source>
        <dbReference type="EMBL" id="MCW7754915.1"/>
    </source>
</evidence>
<dbReference type="SUPFAM" id="SSF52402">
    <property type="entry name" value="Adenine nucleotide alpha hydrolases-like"/>
    <property type="match status" value="1"/>
</dbReference>
<accession>A0ABT3NBS4</accession>
<sequence length="246" mass="27529">MPSPLAILFSGGSDSLALYAMAACGSHKKIPPASHVHLVTLLNGMSRFPHFTKNRLQTARELLDRQNPGPPTPCFHVELDSGRLFQELWLDRYETLMPRYKGKNLVCVACKLAMHTRTLLYCLDHKIPLMLAGYTLKQSFYPEQTPAFMERMQALSLRFGVTTSFPVYEEFSDTGICRHFLEDQGLPSSGGGERKCLFSQTRTTATEKETAQYLDDLLPLISAYIRKRSQGDVTGAAAVFTDLDEA</sequence>
<reference evidence="1 2" key="1">
    <citation type="submission" date="2022-11" db="EMBL/GenBank/DDBJ databases">
        <title>Desulfobotulus tamanensis H1 sp. nov. - anaerobic, alkaliphilic, sulphate reducing bacterium isolated from terrestrial mud volcano.</title>
        <authorList>
            <person name="Frolova A."/>
            <person name="Merkel A.Y."/>
            <person name="Slobodkin A.I."/>
        </authorList>
    </citation>
    <scope>NUCLEOTIDE SEQUENCE [LARGE SCALE GENOMIC DNA]</scope>
    <source>
        <strain evidence="1 2">H1</strain>
    </source>
</reference>